<organism evidence="1">
    <name type="scientific">marine sediment metagenome</name>
    <dbReference type="NCBI Taxonomy" id="412755"/>
    <lineage>
        <taxon>unclassified sequences</taxon>
        <taxon>metagenomes</taxon>
        <taxon>ecological metagenomes</taxon>
    </lineage>
</organism>
<dbReference type="EMBL" id="BART01025635">
    <property type="protein sequence ID" value="GAH03184.1"/>
    <property type="molecule type" value="Genomic_DNA"/>
</dbReference>
<evidence type="ECO:0000313" key="1">
    <source>
        <dbReference type="EMBL" id="GAH03184.1"/>
    </source>
</evidence>
<accession>X1DDP6</accession>
<proteinExistence type="predicted"/>
<dbReference type="AlphaFoldDB" id="X1DDP6"/>
<gene>
    <name evidence="1" type="ORF">S01H4_45969</name>
</gene>
<protein>
    <submittedName>
        <fullName evidence="1">Uncharacterized protein</fullName>
    </submittedName>
</protein>
<comment type="caution">
    <text evidence="1">The sequence shown here is derived from an EMBL/GenBank/DDBJ whole genome shotgun (WGS) entry which is preliminary data.</text>
</comment>
<reference evidence="1" key="1">
    <citation type="journal article" date="2014" name="Front. Microbiol.">
        <title>High frequency of phylogenetically diverse reductive dehalogenase-homologous genes in deep subseafloor sedimentary metagenomes.</title>
        <authorList>
            <person name="Kawai M."/>
            <person name="Futagami T."/>
            <person name="Toyoda A."/>
            <person name="Takaki Y."/>
            <person name="Nishi S."/>
            <person name="Hori S."/>
            <person name="Arai W."/>
            <person name="Tsubouchi T."/>
            <person name="Morono Y."/>
            <person name="Uchiyama I."/>
            <person name="Ito T."/>
            <person name="Fujiyama A."/>
            <person name="Inagaki F."/>
            <person name="Takami H."/>
        </authorList>
    </citation>
    <scope>NUCLEOTIDE SEQUENCE</scope>
    <source>
        <strain evidence="1">Expedition CK06-06</strain>
    </source>
</reference>
<sequence>MGHYIKAQTTTCHYHFDPNCPICHGNENWRDRFGLPCRCGLERMTFERTEDTLMKVEVEPLPDGGVRVHMQDVEVGEN</sequence>
<name>X1DDP6_9ZZZZ</name>